<dbReference type="InterPro" id="IPR038693">
    <property type="entry name" value="PaaB_sf"/>
</dbReference>
<dbReference type="Pfam" id="PF06243">
    <property type="entry name" value="PaaB"/>
    <property type="match status" value="1"/>
</dbReference>
<gene>
    <name evidence="1" type="ORF">SAMN05443507_10211</name>
</gene>
<dbReference type="EMBL" id="FRAF01000002">
    <property type="protein sequence ID" value="SHJ62361.1"/>
    <property type="molecule type" value="Genomic_DNA"/>
</dbReference>
<dbReference type="InterPro" id="IPR009359">
    <property type="entry name" value="PaaB"/>
</dbReference>
<evidence type="ECO:0000313" key="2">
    <source>
        <dbReference type="Proteomes" id="UP000184016"/>
    </source>
</evidence>
<protein>
    <submittedName>
        <fullName evidence="1">Ring-1,2-phenylacetyl-CoA epoxidase subunit PaaB</fullName>
    </submittedName>
</protein>
<reference evidence="2" key="1">
    <citation type="submission" date="2016-11" db="EMBL/GenBank/DDBJ databases">
        <authorList>
            <person name="Varghese N."/>
            <person name="Submissions S."/>
        </authorList>
    </citation>
    <scope>NUCLEOTIDE SEQUENCE [LARGE SCALE GENOMIC DNA]</scope>
    <source>
        <strain evidence="2">USBA-503</strain>
    </source>
</reference>
<dbReference type="Gene3D" id="3.10.20.520">
    <property type="entry name" value="Phenylacetic acid degradation B"/>
    <property type="match status" value="1"/>
</dbReference>
<dbReference type="RefSeq" id="WP_072872780.1">
    <property type="nucleotide sequence ID" value="NZ_FRAF01000002.1"/>
</dbReference>
<sequence>MSHTSHNESAPVTGEQIYEVFVQSNHQEAHQHVGSLLAPDDTMAMLLARENFLRRDKAVSLWVVPRSAFIVKDSGDGAFLKREFDRSYREVRGYADNAARWKAFKAKALTLEEVIEDVRTP</sequence>
<dbReference type="Proteomes" id="UP000184016">
    <property type="component" value="Unassembled WGS sequence"/>
</dbReference>
<evidence type="ECO:0000313" key="1">
    <source>
        <dbReference type="EMBL" id="SHJ62361.1"/>
    </source>
</evidence>
<organism evidence="1 2">
    <name type="scientific">Alicyclobacillus tolerans</name>
    <dbReference type="NCBI Taxonomy" id="90970"/>
    <lineage>
        <taxon>Bacteria</taxon>
        <taxon>Bacillati</taxon>
        <taxon>Bacillota</taxon>
        <taxon>Bacilli</taxon>
        <taxon>Bacillales</taxon>
        <taxon>Alicyclobacillaceae</taxon>
        <taxon>Alicyclobacillus</taxon>
    </lineage>
</organism>
<dbReference type="AlphaFoldDB" id="A0A1M6KTR6"/>
<dbReference type="STRING" id="1830138.SAMN05443507_10211"/>
<dbReference type="OrthoDB" id="2085342at2"/>
<keyword evidence="2" id="KW-1185">Reference proteome</keyword>
<accession>A0A1M6KTR6</accession>
<proteinExistence type="predicted"/>
<name>A0A1M6KTR6_9BACL</name>